<keyword evidence="3" id="KW-1185">Reference proteome</keyword>
<gene>
    <name evidence="2" type="ORF">PAECIP111891_01536</name>
</gene>
<evidence type="ECO:0000313" key="2">
    <source>
        <dbReference type="EMBL" id="CAH1200189.1"/>
    </source>
</evidence>
<organism evidence="2 3">
    <name type="scientific">Paenibacillus allorhizoplanae</name>
    <dbReference type="NCBI Taxonomy" id="2905648"/>
    <lineage>
        <taxon>Bacteria</taxon>
        <taxon>Bacillati</taxon>
        <taxon>Bacillota</taxon>
        <taxon>Bacilli</taxon>
        <taxon>Bacillales</taxon>
        <taxon>Paenibacillaceae</taxon>
        <taxon>Paenibacillus</taxon>
    </lineage>
</organism>
<comment type="caution">
    <text evidence="2">The sequence shown here is derived from an EMBL/GenBank/DDBJ whole genome shotgun (WGS) entry which is preliminary data.</text>
</comment>
<feature type="region of interest" description="Disordered" evidence="1">
    <location>
        <begin position="24"/>
        <end position="43"/>
    </location>
</feature>
<protein>
    <submittedName>
        <fullName evidence="2">Uncharacterized protein</fullName>
    </submittedName>
</protein>
<accession>A0ABM9C149</accession>
<reference evidence="2" key="1">
    <citation type="submission" date="2022-01" db="EMBL/GenBank/DDBJ databases">
        <authorList>
            <person name="Criscuolo A."/>
        </authorList>
    </citation>
    <scope>NUCLEOTIDE SEQUENCE</scope>
    <source>
        <strain evidence="2">CIP111891</strain>
    </source>
</reference>
<dbReference type="RefSeq" id="WP_268796257.1">
    <property type="nucleotide sequence ID" value="NZ_CAKMMW010000003.1"/>
</dbReference>
<evidence type="ECO:0000313" key="3">
    <source>
        <dbReference type="Proteomes" id="UP000838821"/>
    </source>
</evidence>
<dbReference type="EMBL" id="CAKMMW010000003">
    <property type="protein sequence ID" value="CAH1200189.1"/>
    <property type="molecule type" value="Genomic_DNA"/>
</dbReference>
<dbReference type="Proteomes" id="UP000838821">
    <property type="component" value="Unassembled WGS sequence"/>
</dbReference>
<evidence type="ECO:0000256" key="1">
    <source>
        <dbReference type="SAM" id="MobiDB-lite"/>
    </source>
</evidence>
<proteinExistence type="predicted"/>
<name>A0ABM9C149_9BACL</name>
<sequence length="43" mass="4933">MEDGELETIVNDTIIATGLDIDDDEDDLEHHEPFNRGTRHVVR</sequence>